<evidence type="ECO:0000313" key="15">
    <source>
        <dbReference type="Proteomes" id="UP000604475"/>
    </source>
</evidence>
<proteinExistence type="predicted"/>
<comment type="caution">
    <text evidence="14">The sequence shown here is derived from an EMBL/GenBank/DDBJ whole genome shotgun (WGS) entry which is preliminary data.</text>
</comment>
<feature type="transmembrane region" description="Helical" evidence="10">
    <location>
        <begin position="177"/>
        <end position="197"/>
    </location>
</feature>
<feature type="transmembrane region" description="Helical" evidence="10">
    <location>
        <begin position="56"/>
        <end position="76"/>
    </location>
</feature>
<keyword evidence="3" id="KW-0597">Phosphoprotein</keyword>
<organism evidence="14 15">
    <name type="scientific">Frankia nepalensis</name>
    <dbReference type="NCBI Taxonomy" id="1836974"/>
    <lineage>
        <taxon>Bacteria</taxon>
        <taxon>Bacillati</taxon>
        <taxon>Actinomycetota</taxon>
        <taxon>Actinomycetes</taxon>
        <taxon>Frankiales</taxon>
        <taxon>Frankiaceae</taxon>
        <taxon>Frankia</taxon>
    </lineage>
</organism>
<dbReference type="GO" id="GO:0005524">
    <property type="term" value="F:ATP binding"/>
    <property type="evidence" value="ECO:0007669"/>
    <property type="project" value="UniProtKB-KW"/>
</dbReference>
<evidence type="ECO:0000313" key="14">
    <source>
        <dbReference type="EMBL" id="MBL7631122.1"/>
    </source>
</evidence>
<feature type="domain" description="Histidine kinase/HSP90-like ATPase" evidence="11">
    <location>
        <begin position="390"/>
        <end position="470"/>
    </location>
</feature>
<keyword evidence="10" id="KW-1133">Transmembrane helix</keyword>
<keyword evidence="15" id="KW-1185">Reference proteome</keyword>
<keyword evidence="10" id="KW-0812">Transmembrane</keyword>
<dbReference type="RefSeq" id="WP_203031826.1">
    <property type="nucleotide sequence ID" value="NZ_JAEACQ010000260.1"/>
</dbReference>
<evidence type="ECO:0000256" key="4">
    <source>
        <dbReference type="ARBA" id="ARBA00022679"/>
    </source>
</evidence>
<feature type="domain" description="DUF7134" evidence="13">
    <location>
        <begin position="54"/>
        <end position="201"/>
    </location>
</feature>
<evidence type="ECO:0000256" key="10">
    <source>
        <dbReference type="SAM" id="Phobius"/>
    </source>
</evidence>
<evidence type="ECO:0000259" key="13">
    <source>
        <dbReference type="Pfam" id="PF23539"/>
    </source>
</evidence>
<evidence type="ECO:0000256" key="9">
    <source>
        <dbReference type="SAM" id="MobiDB-lite"/>
    </source>
</evidence>
<dbReference type="GO" id="GO:0016020">
    <property type="term" value="C:membrane"/>
    <property type="evidence" value="ECO:0007669"/>
    <property type="project" value="InterPro"/>
</dbReference>
<feature type="compositionally biased region" description="Low complexity" evidence="9">
    <location>
        <begin position="327"/>
        <end position="352"/>
    </location>
</feature>
<evidence type="ECO:0000256" key="7">
    <source>
        <dbReference type="ARBA" id="ARBA00022840"/>
    </source>
</evidence>
<dbReference type="InterPro" id="IPR011712">
    <property type="entry name" value="Sig_transdc_His_kin_sub3_dim/P"/>
</dbReference>
<keyword evidence="10" id="KW-0472">Membrane</keyword>
<gene>
    <name evidence="14" type="ORF">I7412_28980</name>
</gene>
<evidence type="ECO:0000256" key="5">
    <source>
        <dbReference type="ARBA" id="ARBA00022741"/>
    </source>
</evidence>
<feature type="transmembrane region" description="Helical" evidence="10">
    <location>
        <begin position="122"/>
        <end position="144"/>
    </location>
</feature>
<dbReference type="GO" id="GO:0046983">
    <property type="term" value="F:protein dimerization activity"/>
    <property type="evidence" value="ECO:0007669"/>
    <property type="project" value="InterPro"/>
</dbReference>
<feature type="region of interest" description="Disordered" evidence="9">
    <location>
        <begin position="490"/>
        <end position="540"/>
    </location>
</feature>
<keyword evidence="8" id="KW-0902">Two-component regulatory system</keyword>
<keyword evidence="5" id="KW-0547">Nucleotide-binding</keyword>
<evidence type="ECO:0000259" key="12">
    <source>
        <dbReference type="Pfam" id="PF07730"/>
    </source>
</evidence>
<feature type="transmembrane region" description="Helical" evidence="10">
    <location>
        <begin position="150"/>
        <end position="170"/>
    </location>
</feature>
<evidence type="ECO:0000256" key="3">
    <source>
        <dbReference type="ARBA" id="ARBA00022553"/>
    </source>
</evidence>
<evidence type="ECO:0000256" key="2">
    <source>
        <dbReference type="ARBA" id="ARBA00012438"/>
    </source>
</evidence>
<evidence type="ECO:0000259" key="11">
    <source>
        <dbReference type="Pfam" id="PF02518"/>
    </source>
</evidence>
<dbReference type="Pfam" id="PF07730">
    <property type="entry name" value="HisKA_3"/>
    <property type="match status" value="1"/>
</dbReference>
<dbReference type="CDD" id="cd16917">
    <property type="entry name" value="HATPase_UhpB-NarQ-NarX-like"/>
    <property type="match status" value="1"/>
</dbReference>
<feature type="region of interest" description="Disordered" evidence="9">
    <location>
        <begin position="322"/>
        <end position="352"/>
    </location>
</feature>
<dbReference type="InterPro" id="IPR003594">
    <property type="entry name" value="HATPase_dom"/>
</dbReference>
<dbReference type="InterPro" id="IPR055558">
    <property type="entry name" value="DUF7134"/>
</dbReference>
<dbReference type="InterPro" id="IPR050482">
    <property type="entry name" value="Sensor_HK_TwoCompSys"/>
</dbReference>
<comment type="catalytic activity">
    <reaction evidence="1">
        <text>ATP + protein L-histidine = ADP + protein N-phospho-L-histidine.</text>
        <dbReference type="EC" id="2.7.13.3"/>
    </reaction>
</comment>
<dbReference type="Pfam" id="PF02518">
    <property type="entry name" value="HATPase_c"/>
    <property type="match status" value="1"/>
</dbReference>
<evidence type="ECO:0000256" key="8">
    <source>
        <dbReference type="ARBA" id="ARBA00023012"/>
    </source>
</evidence>
<keyword evidence="4" id="KW-0808">Transferase</keyword>
<dbReference type="EC" id="2.7.13.3" evidence="2"/>
<dbReference type="InterPro" id="IPR036890">
    <property type="entry name" value="HATPase_C_sf"/>
</dbReference>
<name>A0A937RJ10_9ACTN</name>
<dbReference type="Proteomes" id="UP000604475">
    <property type="component" value="Unassembled WGS sequence"/>
</dbReference>
<feature type="compositionally biased region" description="Low complexity" evidence="9">
    <location>
        <begin position="490"/>
        <end position="505"/>
    </location>
</feature>
<keyword evidence="7" id="KW-0067">ATP-binding</keyword>
<dbReference type="Pfam" id="PF23539">
    <property type="entry name" value="DUF7134"/>
    <property type="match status" value="1"/>
</dbReference>
<sequence length="540" mass="55175">MTTTVDRAAVSSGRLVARWAGGARRAARAGRAPVEAPDVPGVIFGRMRHGAIGRMLRARPVLVDSALTGALAMVVLPPSLTVPRPLVVVVPFTLAALAPLCLRRRFPVTAFVAVTAIGFTQLALRVPTFGMTGALVAFYTVAVWRPRPVTAVAASALIAWICWLCAIVPSARLYDRVAVAIFLGAFVVTAGVLGVNVNTRRAYLASVADRAARLERERDQQARLAAAGERARIAREMHDIVAHNLSVMIALADGATFALRDPAPGEPPPAGSPPTGSPPTGSAGPAAQAERVALAARAVESISATGREALTQMRGLLGVLRDDRPDAASPATAAGTPGAVPAPAAARGGAMAPQPRLDELAQLVEQVRRAGLPVTLVVEGERRELTADVELTVFRIVQESLTNVLKHAGSGARAAVALRYAPGRIDVRITDSGGAGRPAVTASRDGRGINGMRERAALHGGTLTAGPDPGLGGWRVNASIGAASAAAPRPRAAAAAAPPAATARPVGEGSADWVPANGTPAEGSPANGAPAKVPAPEEGA</sequence>
<evidence type="ECO:0000256" key="1">
    <source>
        <dbReference type="ARBA" id="ARBA00000085"/>
    </source>
</evidence>
<feature type="transmembrane region" description="Helical" evidence="10">
    <location>
        <begin position="82"/>
        <end position="102"/>
    </location>
</feature>
<dbReference type="GO" id="GO:0000155">
    <property type="term" value="F:phosphorelay sensor kinase activity"/>
    <property type="evidence" value="ECO:0007669"/>
    <property type="project" value="InterPro"/>
</dbReference>
<protein>
    <recommendedName>
        <fullName evidence="2">histidine kinase</fullName>
        <ecNumber evidence="2">2.7.13.3</ecNumber>
    </recommendedName>
</protein>
<dbReference type="EMBL" id="JAEACQ010000260">
    <property type="protein sequence ID" value="MBL7631122.1"/>
    <property type="molecule type" value="Genomic_DNA"/>
</dbReference>
<dbReference type="SUPFAM" id="SSF55874">
    <property type="entry name" value="ATPase domain of HSP90 chaperone/DNA topoisomerase II/histidine kinase"/>
    <property type="match status" value="1"/>
</dbReference>
<dbReference type="Gene3D" id="1.20.5.1930">
    <property type="match status" value="1"/>
</dbReference>
<dbReference type="PANTHER" id="PTHR24421:SF10">
    <property type="entry name" value="NITRATE_NITRITE SENSOR PROTEIN NARQ"/>
    <property type="match status" value="1"/>
</dbReference>
<feature type="compositionally biased region" description="Low complexity" evidence="9">
    <location>
        <begin position="278"/>
        <end position="289"/>
    </location>
</feature>
<dbReference type="Gene3D" id="3.30.565.10">
    <property type="entry name" value="Histidine kinase-like ATPase, C-terminal domain"/>
    <property type="match status" value="1"/>
</dbReference>
<accession>A0A937RJ10</accession>
<reference evidence="14" key="1">
    <citation type="submission" date="2020-12" db="EMBL/GenBank/DDBJ databases">
        <title>Genomic characterization of non-nitrogen-fixing Frankia strains.</title>
        <authorList>
            <person name="Carlos-Shanley C."/>
            <person name="Guerra T."/>
            <person name="Hahn D."/>
        </authorList>
    </citation>
    <scope>NUCLEOTIDE SEQUENCE</scope>
    <source>
        <strain evidence="14">CN6</strain>
    </source>
</reference>
<dbReference type="PANTHER" id="PTHR24421">
    <property type="entry name" value="NITRATE/NITRITE SENSOR PROTEIN NARX-RELATED"/>
    <property type="match status" value="1"/>
</dbReference>
<dbReference type="AlphaFoldDB" id="A0A937RJ10"/>
<evidence type="ECO:0000256" key="6">
    <source>
        <dbReference type="ARBA" id="ARBA00022777"/>
    </source>
</evidence>
<keyword evidence="6 14" id="KW-0418">Kinase</keyword>
<feature type="compositionally biased region" description="Pro residues" evidence="9">
    <location>
        <begin position="264"/>
        <end position="277"/>
    </location>
</feature>
<feature type="region of interest" description="Disordered" evidence="9">
    <location>
        <begin position="259"/>
        <end position="289"/>
    </location>
</feature>
<feature type="domain" description="Signal transduction histidine kinase subgroup 3 dimerisation and phosphoacceptor" evidence="12">
    <location>
        <begin position="229"/>
        <end position="261"/>
    </location>
</feature>